<feature type="region of interest" description="Disordered" evidence="1">
    <location>
        <begin position="392"/>
        <end position="423"/>
    </location>
</feature>
<comment type="caution">
    <text evidence="3">The sequence shown here is derived from an EMBL/GenBank/DDBJ whole genome shotgun (WGS) entry which is preliminary data.</text>
</comment>
<feature type="signal peptide" evidence="2">
    <location>
        <begin position="1"/>
        <end position="22"/>
    </location>
</feature>
<reference evidence="3 4" key="1">
    <citation type="submission" date="2021-07" db="EMBL/GenBank/DDBJ databases">
        <title>Characterization of Violacein-producing bacteria and related species.</title>
        <authorList>
            <person name="Wilson H.S."/>
            <person name="De Leon M.E."/>
        </authorList>
    </citation>
    <scope>NUCLEOTIDE SEQUENCE [LARGE SCALE GENOMIC DNA]</scope>
    <source>
        <strain evidence="3 4">HSC-2F05</strain>
    </source>
</reference>
<keyword evidence="2" id="KW-0732">Signal</keyword>
<dbReference type="InterPro" id="IPR050767">
    <property type="entry name" value="Sel1_AlgK"/>
</dbReference>
<gene>
    <name evidence="3" type="ORF">LE190_09500</name>
</gene>
<accession>A0ABS7YCA3</accession>
<dbReference type="InterPro" id="IPR011990">
    <property type="entry name" value="TPR-like_helical_dom_sf"/>
</dbReference>
<dbReference type="PANTHER" id="PTHR11102">
    <property type="entry name" value="SEL-1-LIKE PROTEIN"/>
    <property type="match status" value="1"/>
</dbReference>
<dbReference type="SMART" id="SM00671">
    <property type="entry name" value="SEL1"/>
    <property type="match status" value="8"/>
</dbReference>
<dbReference type="SUPFAM" id="SSF81901">
    <property type="entry name" value="HCP-like"/>
    <property type="match status" value="3"/>
</dbReference>
<protein>
    <submittedName>
        <fullName evidence="3">Sel1 repeat family protein</fullName>
    </submittedName>
</protein>
<dbReference type="RefSeq" id="WP_225238454.1">
    <property type="nucleotide sequence ID" value="NZ_JAHYBX010000002.1"/>
</dbReference>
<evidence type="ECO:0000313" key="3">
    <source>
        <dbReference type="EMBL" id="MCA1856159.1"/>
    </source>
</evidence>
<dbReference type="Gene3D" id="1.25.40.10">
    <property type="entry name" value="Tetratricopeptide repeat domain"/>
    <property type="match status" value="3"/>
</dbReference>
<dbReference type="Proteomes" id="UP001198602">
    <property type="component" value="Unassembled WGS sequence"/>
</dbReference>
<feature type="chain" id="PRO_5046426638" evidence="2">
    <location>
        <begin position="23"/>
        <end position="423"/>
    </location>
</feature>
<feature type="compositionally biased region" description="Basic and acidic residues" evidence="1">
    <location>
        <begin position="411"/>
        <end position="423"/>
    </location>
</feature>
<keyword evidence="4" id="KW-1185">Reference proteome</keyword>
<dbReference type="PANTHER" id="PTHR11102:SF160">
    <property type="entry name" value="ERAD-ASSOCIATED E3 UBIQUITIN-PROTEIN LIGASE COMPONENT HRD3"/>
    <property type="match status" value="1"/>
</dbReference>
<name>A0ABS7YCA3_9BURK</name>
<evidence type="ECO:0000256" key="1">
    <source>
        <dbReference type="SAM" id="MobiDB-lite"/>
    </source>
</evidence>
<organism evidence="3 4">
    <name type="scientific">Massilia hydrophila</name>
    <dbReference type="NCBI Taxonomy" id="3044279"/>
    <lineage>
        <taxon>Bacteria</taxon>
        <taxon>Pseudomonadati</taxon>
        <taxon>Pseudomonadota</taxon>
        <taxon>Betaproteobacteria</taxon>
        <taxon>Burkholderiales</taxon>
        <taxon>Oxalobacteraceae</taxon>
        <taxon>Telluria group</taxon>
        <taxon>Massilia</taxon>
    </lineage>
</organism>
<dbReference type="EMBL" id="JAHYBX010000002">
    <property type="protein sequence ID" value="MCA1856159.1"/>
    <property type="molecule type" value="Genomic_DNA"/>
</dbReference>
<evidence type="ECO:0000313" key="4">
    <source>
        <dbReference type="Proteomes" id="UP001198602"/>
    </source>
</evidence>
<proteinExistence type="predicted"/>
<sequence length="423" mass="45978">MKRTASVLGLVLALSMPGPAGAGDFTGSIADYRSGDFAAALRGLAPLARNGDASSQYYLGLMYLNGQGVPKDEAQAFRWFQQSAKQGYAKSQNALGELYFHARGTPRDVEQARFWFQKAAARRLVAAQRNLGDLHLRAVALRDYKKAVFWMKKVAAQGDEMDQLALANLYRYQPEVQDDAKAAYWMGKSARQGVAEAQNGLGNAYRMGRGLPRDPAKALYWYKQASSQGHADAPLSIAQMHGRGEGVPPDHSLAVAWFCAAARQGNHNGIYELQHAGAQATACLIELANGGSLVAQEELGRFYENVAGTVHDYPLAAFWSRKAAERGSAGALNRLGDLYARGDGVRADPVIAHMLYLLARSKVSGTQHASRLREPLSPAQLEQAQRLANCWNEGTPLPEKSETETALPRSCTDENDKACLPKP</sequence>
<dbReference type="Pfam" id="PF08238">
    <property type="entry name" value="Sel1"/>
    <property type="match status" value="8"/>
</dbReference>
<evidence type="ECO:0000256" key="2">
    <source>
        <dbReference type="SAM" id="SignalP"/>
    </source>
</evidence>
<dbReference type="InterPro" id="IPR006597">
    <property type="entry name" value="Sel1-like"/>
</dbReference>